<feature type="compositionally biased region" description="Low complexity" evidence="1">
    <location>
        <begin position="1"/>
        <end position="10"/>
    </location>
</feature>
<dbReference type="OrthoDB" id="10617793at2759"/>
<evidence type="ECO:0000313" key="3">
    <source>
        <dbReference type="Proteomes" id="UP000242188"/>
    </source>
</evidence>
<dbReference type="Proteomes" id="UP000242188">
    <property type="component" value="Unassembled WGS sequence"/>
</dbReference>
<feature type="compositionally biased region" description="Basic and acidic residues" evidence="1">
    <location>
        <begin position="66"/>
        <end position="80"/>
    </location>
</feature>
<accession>A0A210PXV2</accession>
<reference evidence="2 3" key="1">
    <citation type="journal article" date="2017" name="Nat. Ecol. Evol.">
        <title>Scallop genome provides insights into evolution of bilaterian karyotype and development.</title>
        <authorList>
            <person name="Wang S."/>
            <person name="Zhang J."/>
            <person name="Jiao W."/>
            <person name="Li J."/>
            <person name="Xun X."/>
            <person name="Sun Y."/>
            <person name="Guo X."/>
            <person name="Huan P."/>
            <person name="Dong B."/>
            <person name="Zhang L."/>
            <person name="Hu X."/>
            <person name="Sun X."/>
            <person name="Wang J."/>
            <person name="Zhao C."/>
            <person name="Wang Y."/>
            <person name="Wang D."/>
            <person name="Huang X."/>
            <person name="Wang R."/>
            <person name="Lv J."/>
            <person name="Li Y."/>
            <person name="Zhang Z."/>
            <person name="Liu B."/>
            <person name="Lu W."/>
            <person name="Hui Y."/>
            <person name="Liang J."/>
            <person name="Zhou Z."/>
            <person name="Hou R."/>
            <person name="Li X."/>
            <person name="Liu Y."/>
            <person name="Li H."/>
            <person name="Ning X."/>
            <person name="Lin Y."/>
            <person name="Zhao L."/>
            <person name="Xing Q."/>
            <person name="Dou J."/>
            <person name="Li Y."/>
            <person name="Mao J."/>
            <person name="Guo H."/>
            <person name="Dou H."/>
            <person name="Li T."/>
            <person name="Mu C."/>
            <person name="Jiang W."/>
            <person name="Fu Q."/>
            <person name="Fu X."/>
            <person name="Miao Y."/>
            <person name="Liu J."/>
            <person name="Yu Q."/>
            <person name="Li R."/>
            <person name="Liao H."/>
            <person name="Li X."/>
            <person name="Kong Y."/>
            <person name="Jiang Z."/>
            <person name="Chourrout D."/>
            <person name="Li R."/>
            <person name="Bao Z."/>
        </authorList>
    </citation>
    <scope>NUCLEOTIDE SEQUENCE [LARGE SCALE GENOMIC DNA]</scope>
    <source>
        <strain evidence="2 3">PY_sf001</strain>
    </source>
</reference>
<evidence type="ECO:0000256" key="1">
    <source>
        <dbReference type="SAM" id="MobiDB-lite"/>
    </source>
</evidence>
<evidence type="ECO:0000313" key="2">
    <source>
        <dbReference type="EMBL" id="OWF41302.1"/>
    </source>
</evidence>
<feature type="region of interest" description="Disordered" evidence="1">
    <location>
        <begin position="265"/>
        <end position="290"/>
    </location>
</feature>
<dbReference type="EMBL" id="NEDP02005411">
    <property type="protein sequence ID" value="OWF41302.1"/>
    <property type="molecule type" value="Genomic_DNA"/>
</dbReference>
<proteinExistence type="predicted"/>
<feature type="compositionally biased region" description="Polar residues" evidence="1">
    <location>
        <begin position="238"/>
        <end position="252"/>
    </location>
</feature>
<feature type="region of interest" description="Disordered" evidence="1">
    <location>
        <begin position="236"/>
        <end position="255"/>
    </location>
</feature>
<keyword evidence="3" id="KW-1185">Reference proteome</keyword>
<sequence>MDDPISSSEENSSEEDEQMMGNIQNEAPLVPNEDRTSQLGSLQSTSSREQQTTVPEQLAPEGNSYADDKGMVDNTEHEKTVIPNDDGTSQLWAASNVPSSSSGANSGDQYRAEQPTPSSQSLLLSENGNPICQPCCDEMEVPHAQHASLETAGEKLDDAVLDPQEISMSDSSYTSEQVGRYPVEWDSKNNFKLSREVCNVMARNPDEVYHLTPCKKIRDEIRDPSCYLVDSGYHDTTSRSTMSQQPANATTSHDNRVRNFTELQHSSNLASSPQDIATGSTGQNRSTLSTPPIQIESLGACEAEPSYEVHEGSSLPVCNVQFVHQGYAMFNMTVPKGTYINTLITMDRFTQQKRALLGDQTFYFLQKGWVNLTKIEEDSVIIIQTLSSSPRGDKS</sequence>
<feature type="compositionally biased region" description="Low complexity" evidence="1">
    <location>
        <begin position="37"/>
        <end position="48"/>
    </location>
</feature>
<feature type="compositionally biased region" description="Low complexity" evidence="1">
    <location>
        <begin position="93"/>
        <end position="107"/>
    </location>
</feature>
<comment type="caution">
    <text evidence="2">The sequence shown here is derived from an EMBL/GenBank/DDBJ whole genome shotgun (WGS) entry which is preliminary data.</text>
</comment>
<feature type="region of interest" description="Disordered" evidence="1">
    <location>
        <begin position="1"/>
        <end position="125"/>
    </location>
</feature>
<protein>
    <submittedName>
        <fullName evidence="2">Uncharacterized protein</fullName>
    </submittedName>
</protein>
<organism evidence="2 3">
    <name type="scientific">Mizuhopecten yessoensis</name>
    <name type="common">Japanese scallop</name>
    <name type="synonym">Patinopecten yessoensis</name>
    <dbReference type="NCBI Taxonomy" id="6573"/>
    <lineage>
        <taxon>Eukaryota</taxon>
        <taxon>Metazoa</taxon>
        <taxon>Spiralia</taxon>
        <taxon>Lophotrochozoa</taxon>
        <taxon>Mollusca</taxon>
        <taxon>Bivalvia</taxon>
        <taxon>Autobranchia</taxon>
        <taxon>Pteriomorphia</taxon>
        <taxon>Pectinida</taxon>
        <taxon>Pectinoidea</taxon>
        <taxon>Pectinidae</taxon>
        <taxon>Mizuhopecten</taxon>
    </lineage>
</organism>
<dbReference type="AlphaFoldDB" id="A0A210PXV2"/>
<name>A0A210PXV2_MIZYE</name>
<gene>
    <name evidence="2" type="ORF">KP79_PYT13139</name>
</gene>